<comment type="similarity">
    <text evidence="2">Belongs to the short-chain dehydrogenases/reductases (SDR) family.</text>
</comment>
<dbReference type="Pfam" id="PF00106">
    <property type="entry name" value="adh_short"/>
    <property type="match status" value="1"/>
</dbReference>
<organism evidence="3 4">
    <name type="scientific">Pseudomonas saponiphila</name>
    <dbReference type="NCBI Taxonomy" id="556534"/>
    <lineage>
        <taxon>Bacteria</taxon>
        <taxon>Pseudomonadati</taxon>
        <taxon>Pseudomonadota</taxon>
        <taxon>Gammaproteobacteria</taxon>
        <taxon>Pseudomonadales</taxon>
        <taxon>Pseudomonadaceae</taxon>
        <taxon>Pseudomonas</taxon>
    </lineage>
</organism>
<evidence type="ECO:0000256" key="1">
    <source>
        <dbReference type="ARBA" id="ARBA00023002"/>
    </source>
</evidence>
<reference evidence="4" key="1">
    <citation type="submission" date="2016-10" db="EMBL/GenBank/DDBJ databases">
        <authorList>
            <person name="Varghese N."/>
            <person name="Submissions S."/>
        </authorList>
    </citation>
    <scope>NUCLEOTIDE SEQUENCE [LARGE SCALE GENOMIC DNA]</scope>
    <source>
        <strain evidence="4">DSM 9751</strain>
    </source>
</reference>
<dbReference type="PROSITE" id="PS00061">
    <property type="entry name" value="ADH_SHORT"/>
    <property type="match status" value="1"/>
</dbReference>
<evidence type="ECO:0000313" key="4">
    <source>
        <dbReference type="Proteomes" id="UP000198982"/>
    </source>
</evidence>
<dbReference type="PRINTS" id="PR00081">
    <property type="entry name" value="GDHRDH"/>
</dbReference>
<evidence type="ECO:0000313" key="3">
    <source>
        <dbReference type="EMBL" id="SED30587.1"/>
    </source>
</evidence>
<dbReference type="SUPFAM" id="SSF51735">
    <property type="entry name" value="NAD(P)-binding Rossmann-fold domains"/>
    <property type="match status" value="1"/>
</dbReference>
<gene>
    <name evidence="3" type="ORF">SAMN05216178_6709</name>
</gene>
<dbReference type="PRINTS" id="PR00080">
    <property type="entry name" value="SDRFAMILY"/>
</dbReference>
<dbReference type="InterPro" id="IPR036291">
    <property type="entry name" value="NAD(P)-bd_dom_sf"/>
</dbReference>
<dbReference type="PANTHER" id="PTHR43658:SF8">
    <property type="entry name" value="17-BETA-HYDROXYSTEROID DEHYDROGENASE 14-RELATED"/>
    <property type="match status" value="1"/>
</dbReference>
<dbReference type="AlphaFoldDB" id="A0A1H4ZKS6"/>
<dbReference type="Gene3D" id="3.40.50.720">
    <property type="entry name" value="NAD(P)-binding Rossmann-like Domain"/>
    <property type="match status" value="1"/>
</dbReference>
<dbReference type="Proteomes" id="UP000198982">
    <property type="component" value="Unassembled WGS sequence"/>
</dbReference>
<sequence length="278" mass="29706">MAFYNLDGRVIAITGSTGGLGSAVCQALLDKGAKLALFDMDGAAVEAQATALGANTRAWQVNVCSMESIDTAMEEAAAHFGGIDVVIANAGITAFEPLVTGDPKVFERVIDVNLLGVWRTFRAAVGHVQKRQGYLMAISSLAAFSHSPLQASYTSSKAGVWAMCNSIRLELRHTGVGVGSVHPTFFHTPLMDQTFKSAAGSKIWKGNNSGLFKMVALEDVVKSIVKGIENRSDMMFVPKENSFVAHLPRLFRKILEAVEFKDSEVAAMVEAAKPAPAK</sequence>
<dbReference type="RefSeq" id="WP_092320698.1">
    <property type="nucleotide sequence ID" value="NZ_FNTJ01000003.1"/>
</dbReference>
<name>A0A1H4ZKS6_9PSED</name>
<protein>
    <submittedName>
        <fullName evidence="3">NAD(P)-dependent dehydrogenase, short-chain alcohol dehydrogenase family</fullName>
    </submittedName>
</protein>
<accession>A0A1H4ZKS6</accession>
<dbReference type="CDD" id="cd05233">
    <property type="entry name" value="SDR_c"/>
    <property type="match status" value="1"/>
</dbReference>
<keyword evidence="1" id="KW-0560">Oxidoreductase</keyword>
<dbReference type="EMBL" id="FNTJ01000003">
    <property type="protein sequence ID" value="SED30587.1"/>
    <property type="molecule type" value="Genomic_DNA"/>
</dbReference>
<dbReference type="InterPro" id="IPR020904">
    <property type="entry name" value="Sc_DH/Rdtase_CS"/>
</dbReference>
<proteinExistence type="inferred from homology"/>
<keyword evidence="4" id="KW-1185">Reference proteome</keyword>
<evidence type="ECO:0000256" key="2">
    <source>
        <dbReference type="RuleBase" id="RU000363"/>
    </source>
</evidence>
<dbReference type="InterPro" id="IPR002347">
    <property type="entry name" value="SDR_fam"/>
</dbReference>
<dbReference type="GO" id="GO:0016491">
    <property type="term" value="F:oxidoreductase activity"/>
    <property type="evidence" value="ECO:0007669"/>
    <property type="project" value="UniProtKB-KW"/>
</dbReference>
<dbReference type="PANTHER" id="PTHR43658">
    <property type="entry name" value="SHORT-CHAIN DEHYDROGENASE/REDUCTASE"/>
    <property type="match status" value="1"/>
</dbReference>